<reference evidence="1 2" key="1">
    <citation type="submission" date="2018-09" db="EMBL/GenBank/DDBJ databases">
        <title>Characterization of the phylogenetic diversity of five novel species belonging to the genus Bifidobacterium.</title>
        <authorList>
            <person name="Lugli G.A."/>
            <person name="Duranti S."/>
            <person name="Milani C."/>
        </authorList>
    </citation>
    <scope>NUCLEOTIDE SEQUENCE [LARGE SCALE GENOMIC DNA]</scope>
    <source>
        <strain evidence="1 2">2034B</strain>
    </source>
</reference>
<keyword evidence="2" id="KW-1185">Reference proteome</keyword>
<dbReference type="AlphaFoldDB" id="A0A430FJ39"/>
<comment type="caution">
    <text evidence="1">The sequence shown here is derived from an EMBL/GenBank/DDBJ whole genome shotgun (WGS) entry which is preliminary data.</text>
</comment>
<evidence type="ECO:0000313" key="1">
    <source>
        <dbReference type="EMBL" id="RSX52915.1"/>
    </source>
</evidence>
<dbReference type="Proteomes" id="UP000287533">
    <property type="component" value="Unassembled WGS sequence"/>
</dbReference>
<organism evidence="1 2">
    <name type="scientific">Bifidobacterium goeldii</name>
    <dbReference type="NCBI Taxonomy" id="2306975"/>
    <lineage>
        <taxon>Bacteria</taxon>
        <taxon>Bacillati</taxon>
        <taxon>Actinomycetota</taxon>
        <taxon>Actinomycetes</taxon>
        <taxon>Bifidobacteriales</taxon>
        <taxon>Bifidobacteriaceae</taxon>
        <taxon>Bifidobacterium</taxon>
    </lineage>
</organism>
<dbReference type="Gene3D" id="3.40.960.10">
    <property type="entry name" value="VSR Endonuclease"/>
    <property type="match status" value="1"/>
</dbReference>
<evidence type="ECO:0008006" key="3">
    <source>
        <dbReference type="Google" id="ProtNLM"/>
    </source>
</evidence>
<dbReference type="InterPro" id="IPR011335">
    <property type="entry name" value="Restrct_endonuc-II-like"/>
</dbReference>
<protein>
    <recommendedName>
        <fullName evidence="3">DUF559 domain-containing protein</fullName>
    </recommendedName>
</protein>
<gene>
    <name evidence="1" type="ORF">D2E25_1486</name>
</gene>
<evidence type="ECO:0000313" key="2">
    <source>
        <dbReference type="Proteomes" id="UP000287533"/>
    </source>
</evidence>
<dbReference type="SUPFAM" id="SSF52980">
    <property type="entry name" value="Restriction endonuclease-like"/>
    <property type="match status" value="1"/>
</dbReference>
<proteinExistence type="predicted"/>
<sequence>MLDTQVINISTRCSKTSLCTSHIDYRVHMDQLTLTGTLAERKRDVTQRCAQASARVGGNPILFGMTTALELQEIALPTRYSASDTVLHTVASTPSRRIVTVDGTLCAHVWKPISTDATAVVYINRTVCALHPFHVWAQLARHLALDELITLGDSVLSACAQPPSVLAEFINKIRGFAGRTACLQALPHIRAGVASPMESRARLAVTQHGIPNPEINYIVRGEKFASGANMTLDLAWPHCRVAVEYDGDHHRTDKTQWRRDQEKRERLRSHGWIVIIITADDLCDNAHRAEFAFRVARYLIERGAQFQFHPVATPLESKVPHSRLITL</sequence>
<name>A0A430FJ39_9BIFI</name>
<dbReference type="EMBL" id="QXGL01000004">
    <property type="protein sequence ID" value="RSX52915.1"/>
    <property type="molecule type" value="Genomic_DNA"/>
</dbReference>
<accession>A0A430FJ39</accession>